<evidence type="ECO:0000256" key="2">
    <source>
        <dbReference type="ARBA" id="ARBA00022679"/>
    </source>
</evidence>
<name>A0A7T6ARC4_9BACT</name>
<gene>
    <name evidence="7" type="primary">aroK</name>
    <name evidence="8" type="ORF">HP555_13060</name>
</gene>
<keyword evidence="4 7" id="KW-0418">Kinase</keyword>
<evidence type="ECO:0000256" key="4">
    <source>
        <dbReference type="ARBA" id="ARBA00022777"/>
    </source>
</evidence>
<keyword evidence="7" id="KW-0479">Metal-binding</keyword>
<comment type="subcellular location">
    <subcellularLocation>
        <location evidence="7">Cytoplasm</location>
    </subcellularLocation>
</comment>
<dbReference type="Pfam" id="PF01202">
    <property type="entry name" value="SKI"/>
    <property type="match status" value="1"/>
</dbReference>
<dbReference type="RefSeq" id="WP_199263012.1">
    <property type="nucleotide sequence ID" value="NZ_CP054140.1"/>
</dbReference>
<dbReference type="GO" id="GO:0005524">
    <property type="term" value="F:ATP binding"/>
    <property type="evidence" value="ECO:0007669"/>
    <property type="project" value="UniProtKB-UniRule"/>
</dbReference>
<organism evidence="8 9">
    <name type="scientific">Desulfobulbus oligotrophicus</name>
    <dbReference type="NCBI Taxonomy" id="1909699"/>
    <lineage>
        <taxon>Bacteria</taxon>
        <taxon>Pseudomonadati</taxon>
        <taxon>Thermodesulfobacteriota</taxon>
        <taxon>Desulfobulbia</taxon>
        <taxon>Desulfobulbales</taxon>
        <taxon>Desulfobulbaceae</taxon>
        <taxon>Desulfobulbus</taxon>
    </lineage>
</organism>
<dbReference type="InterPro" id="IPR000623">
    <property type="entry name" value="Shikimate_kinase/TSH1"/>
</dbReference>
<dbReference type="AlphaFoldDB" id="A0A7T6ARC4"/>
<dbReference type="EMBL" id="CP054140">
    <property type="protein sequence ID" value="QQG66728.1"/>
    <property type="molecule type" value="Genomic_DNA"/>
</dbReference>
<dbReference type="GO" id="GO:0009073">
    <property type="term" value="P:aromatic amino acid family biosynthetic process"/>
    <property type="evidence" value="ECO:0007669"/>
    <property type="project" value="UniProtKB-KW"/>
</dbReference>
<comment type="subunit">
    <text evidence="7">Monomer.</text>
</comment>
<evidence type="ECO:0000313" key="9">
    <source>
        <dbReference type="Proteomes" id="UP000596092"/>
    </source>
</evidence>
<dbReference type="GO" id="GO:0005829">
    <property type="term" value="C:cytosol"/>
    <property type="evidence" value="ECO:0007669"/>
    <property type="project" value="TreeGrafter"/>
</dbReference>
<comment type="caution">
    <text evidence="7">Lacks conserved residue(s) required for the propagation of feature annotation.</text>
</comment>
<dbReference type="InterPro" id="IPR027417">
    <property type="entry name" value="P-loop_NTPase"/>
</dbReference>
<dbReference type="InterPro" id="IPR031322">
    <property type="entry name" value="Shikimate/glucono_kinase"/>
</dbReference>
<comment type="catalytic activity">
    <reaction evidence="7">
        <text>shikimate + ATP = 3-phosphoshikimate + ADP + H(+)</text>
        <dbReference type="Rhea" id="RHEA:13121"/>
        <dbReference type="ChEBI" id="CHEBI:15378"/>
        <dbReference type="ChEBI" id="CHEBI:30616"/>
        <dbReference type="ChEBI" id="CHEBI:36208"/>
        <dbReference type="ChEBI" id="CHEBI:145989"/>
        <dbReference type="ChEBI" id="CHEBI:456216"/>
        <dbReference type="EC" id="2.7.1.71"/>
    </reaction>
</comment>
<keyword evidence="6 7" id="KW-0057">Aromatic amino acid biosynthesis</keyword>
<comment type="function">
    <text evidence="7">Catalyzes the specific phosphorylation of the 3-hydroxyl group of shikimic acid using ATP as a cosubstrate.</text>
</comment>
<keyword evidence="2 7" id="KW-0808">Transferase</keyword>
<dbReference type="GO" id="GO:0004765">
    <property type="term" value="F:shikimate kinase activity"/>
    <property type="evidence" value="ECO:0007669"/>
    <property type="project" value="UniProtKB-UniRule"/>
</dbReference>
<comment type="similarity">
    <text evidence="7">Belongs to the shikimate kinase family.</text>
</comment>
<dbReference type="HAMAP" id="MF_00109">
    <property type="entry name" value="Shikimate_kinase"/>
    <property type="match status" value="1"/>
</dbReference>
<dbReference type="Gene3D" id="3.40.50.300">
    <property type="entry name" value="P-loop containing nucleotide triphosphate hydrolases"/>
    <property type="match status" value="1"/>
</dbReference>
<evidence type="ECO:0000256" key="1">
    <source>
        <dbReference type="ARBA" id="ARBA00022605"/>
    </source>
</evidence>
<evidence type="ECO:0000256" key="7">
    <source>
        <dbReference type="HAMAP-Rule" id="MF_00109"/>
    </source>
</evidence>
<dbReference type="UniPathway" id="UPA00053">
    <property type="reaction ID" value="UER00088"/>
</dbReference>
<feature type="binding site" evidence="7">
    <location>
        <position position="16"/>
    </location>
    <ligand>
        <name>Mg(2+)</name>
        <dbReference type="ChEBI" id="CHEBI:18420"/>
    </ligand>
</feature>
<feature type="binding site" evidence="7">
    <location>
        <begin position="12"/>
        <end position="17"/>
    </location>
    <ligand>
        <name>ATP</name>
        <dbReference type="ChEBI" id="CHEBI:30616"/>
    </ligand>
</feature>
<protein>
    <recommendedName>
        <fullName evidence="7">Shikimate kinase</fullName>
        <shortName evidence="7">SK</shortName>
        <ecNumber evidence="7">2.7.1.71</ecNumber>
    </recommendedName>
</protein>
<keyword evidence="9" id="KW-1185">Reference proteome</keyword>
<accession>A0A7T6ARC4</accession>
<dbReference type="GO" id="GO:0000287">
    <property type="term" value="F:magnesium ion binding"/>
    <property type="evidence" value="ECO:0007669"/>
    <property type="project" value="UniProtKB-UniRule"/>
</dbReference>
<feature type="binding site" evidence="7">
    <location>
        <position position="134"/>
    </location>
    <ligand>
        <name>substrate</name>
    </ligand>
</feature>
<evidence type="ECO:0000256" key="5">
    <source>
        <dbReference type="ARBA" id="ARBA00022840"/>
    </source>
</evidence>
<keyword evidence="1 7" id="KW-0028">Amino-acid biosynthesis</keyword>
<keyword evidence="5 7" id="KW-0067">ATP-binding</keyword>
<dbReference type="PANTHER" id="PTHR21087:SF16">
    <property type="entry name" value="SHIKIMATE KINASE 1, CHLOROPLASTIC"/>
    <property type="match status" value="1"/>
</dbReference>
<dbReference type="KEGG" id="dog:HP555_13060"/>
<dbReference type="Proteomes" id="UP000596092">
    <property type="component" value="Chromosome"/>
</dbReference>
<feature type="binding site" evidence="7">
    <location>
        <position position="79"/>
    </location>
    <ligand>
        <name>substrate</name>
    </ligand>
</feature>
<feature type="binding site" evidence="7">
    <location>
        <position position="117"/>
    </location>
    <ligand>
        <name>ATP</name>
        <dbReference type="ChEBI" id="CHEBI:30616"/>
    </ligand>
</feature>
<reference evidence="8 9" key="1">
    <citation type="submission" date="2020-05" db="EMBL/GenBank/DDBJ databases">
        <title>Complete genome of Desulfobulbus oligotrophicus.</title>
        <authorList>
            <person name="Podar M."/>
        </authorList>
    </citation>
    <scope>NUCLEOTIDE SEQUENCE [LARGE SCALE GENOMIC DNA]</scope>
    <source>
        <strain evidence="8 9">Prop6</strain>
    </source>
</reference>
<proteinExistence type="inferred from homology"/>
<dbReference type="SUPFAM" id="SSF52540">
    <property type="entry name" value="P-loop containing nucleoside triphosphate hydrolases"/>
    <property type="match status" value="1"/>
</dbReference>
<dbReference type="GO" id="GO:0008652">
    <property type="term" value="P:amino acid biosynthetic process"/>
    <property type="evidence" value="ECO:0007669"/>
    <property type="project" value="UniProtKB-KW"/>
</dbReference>
<dbReference type="PRINTS" id="PR01100">
    <property type="entry name" value="SHIKIMTKNASE"/>
</dbReference>
<dbReference type="EC" id="2.7.1.71" evidence="7"/>
<keyword evidence="7" id="KW-0460">Magnesium</keyword>
<comment type="pathway">
    <text evidence="7">Metabolic intermediate biosynthesis; chorismate biosynthesis; chorismate from D-erythrose 4-phosphate and phosphoenolpyruvate: step 5/7.</text>
</comment>
<feature type="binding site" evidence="7">
    <location>
        <position position="34"/>
    </location>
    <ligand>
        <name>substrate</name>
    </ligand>
</feature>
<dbReference type="PANTHER" id="PTHR21087">
    <property type="entry name" value="SHIKIMATE KINASE"/>
    <property type="match status" value="1"/>
</dbReference>
<evidence type="ECO:0000256" key="6">
    <source>
        <dbReference type="ARBA" id="ARBA00023141"/>
    </source>
</evidence>
<keyword evidence="7" id="KW-0963">Cytoplasm</keyword>
<dbReference type="GO" id="GO:0009423">
    <property type="term" value="P:chorismate biosynthetic process"/>
    <property type="evidence" value="ECO:0007669"/>
    <property type="project" value="UniProtKB-UniRule"/>
</dbReference>
<comment type="cofactor">
    <cofactor evidence="7">
        <name>Mg(2+)</name>
        <dbReference type="ChEBI" id="CHEBI:18420"/>
    </cofactor>
    <text evidence="7">Binds 1 Mg(2+) ion per subunit.</text>
</comment>
<sequence length="166" mass="18403">MKSNLTLIGMPGAGKSTVGIILAKNLSLGFIDTDVLIQINRQKSLQQILDDSGHLVLRAIEEEEILKLNVSNHVIATGGSAAYSEKAMAHLKAMSTVIFLDVSFQEIKRRIRNFDSRGIAKAGNQTFQELYDERQILYRKHAELIVDCDGMDQEEVAGYIARAIGR</sequence>
<evidence type="ECO:0000313" key="8">
    <source>
        <dbReference type="EMBL" id="QQG66728.1"/>
    </source>
</evidence>
<feature type="binding site" evidence="7">
    <location>
        <position position="58"/>
    </location>
    <ligand>
        <name>substrate</name>
    </ligand>
</feature>
<keyword evidence="3 7" id="KW-0547">Nucleotide-binding</keyword>
<evidence type="ECO:0000256" key="3">
    <source>
        <dbReference type="ARBA" id="ARBA00022741"/>
    </source>
</evidence>
<dbReference type="CDD" id="cd00464">
    <property type="entry name" value="SK"/>
    <property type="match status" value="1"/>
</dbReference>